<dbReference type="Proteomes" id="UP000650477">
    <property type="component" value="Unassembled WGS sequence"/>
</dbReference>
<evidence type="ECO:0008006" key="4">
    <source>
        <dbReference type="Google" id="ProtNLM"/>
    </source>
</evidence>
<dbReference type="PANTHER" id="PTHR35462:SF2">
    <property type="entry name" value="TRANSMEMBRANE PROTEIN"/>
    <property type="match status" value="1"/>
</dbReference>
<feature type="chain" id="PRO_5034363139" description="Lipoprotein" evidence="1">
    <location>
        <begin position="29"/>
        <end position="115"/>
    </location>
</feature>
<dbReference type="EMBL" id="PKLF01000016">
    <property type="protein sequence ID" value="MBE8614038.1"/>
    <property type="molecule type" value="Genomic_DNA"/>
</dbReference>
<gene>
    <name evidence="2" type="ORF">CYG68_16775</name>
</gene>
<protein>
    <recommendedName>
        <fullName evidence="4">Lipoprotein</fullName>
    </recommendedName>
</protein>
<reference evidence="2" key="1">
    <citation type="submission" date="2017-12" db="EMBL/GenBank/DDBJ databases">
        <title>Genome sequencing and analysis.</title>
        <authorList>
            <person name="Huang Y.-T."/>
        </authorList>
    </citation>
    <scope>NUCLEOTIDE SEQUENCE</scope>
    <source>
        <strain evidence="2">VGH116</strain>
    </source>
</reference>
<sequence length="115" mass="12487">MSMPVTLRTCMTVSFCLLLSSGCSMHLANDSWTGRDKAQHFAFSAATAIAANAYGDHQNWQHRHSAQFGIGFSVALGAAKEFYDSRPDGTGWSVKDFVWDIAGAVAGYSVYQSLK</sequence>
<dbReference type="InterPro" id="IPR018736">
    <property type="entry name" value="DUF2279_periplasmic_lipo"/>
</dbReference>
<organism evidence="2 3">
    <name type="scientific">Morganella morganii</name>
    <name type="common">Proteus morganii</name>
    <dbReference type="NCBI Taxonomy" id="582"/>
    <lineage>
        <taxon>Bacteria</taxon>
        <taxon>Pseudomonadati</taxon>
        <taxon>Pseudomonadota</taxon>
        <taxon>Gammaproteobacteria</taxon>
        <taxon>Enterobacterales</taxon>
        <taxon>Morganellaceae</taxon>
        <taxon>Morganella</taxon>
    </lineage>
</organism>
<evidence type="ECO:0000256" key="1">
    <source>
        <dbReference type="SAM" id="SignalP"/>
    </source>
</evidence>
<keyword evidence="1" id="KW-0732">Signal</keyword>
<dbReference type="NCBIfam" id="NF008028">
    <property type="entry name" value="PRK10759.1"/>
    <property type="match status" value="1"/>
</dbReference>
<accession>A0A8I0U9X2</accession>
<dbReference type="Pfam" id="PF10043">
    <property type="entry name" value="DUF2279"/>
    <property type="match status" value="1"/>
</dbReference>
<proteinExistence type="predicted"/>
<evidence type="ECO:0000313" key="2">
    <source>
        <dbReference type="EMBL" id="MBE8614038.1"/>
    </source>
</evidence>
<evidence type="ECO:0000313" key="3">
    <source>
        <dbReference type="Proteomes" id="UP000650477"/>
    </source>
</evidence>
<dbReference type="PANTHER" id="PTHR35462">
    <property type="match status" value="1"/>
</dbReference>
<name>A0A8I0U9X2_MORMO</name>
<dbReference type="AlphaFoldDB" id="A0A8I0U9X2"/>
<feature type="signal peptide" evidence="1">
    <location>
        <begin position="1"/>
        <end position="28"/>
    </location>
</feature>
<comment type="caution">
    <text evidence="2">The sequence shown here is derived from an EMBL/GenBank/DDBJ whole genome shotgun (WGS) entry which is preliminary data.</text>
</comment>